<keyword evidence="2" id="KW-1133">Transmembrane helix</keyword>
<comment type="caution">
    <text evidence="3">The sequence shown here is derived from an EMBL/GenBank/DDBJ whole genome shotgun (WGS) entry which is preliminary data.</text>
</comment>
<feature type="region of interest" description="Disordered" evidence="1">
    <location>
        <begin position="45"/>
        <end position="74"/>
    </location>
</feature>
<organism evidence="3 4">
    <name type="scientific">Candidatus Thiopontia autotrophica</name>
    <dbReference type="NCBI Taxonomy" id="2841688"/>
    <lineage>
        <taxon>Bacteria</taxon>
        <taxon>Pseudomonadati</taxon>
        <taxon>Pseudomonadota</taxon>
        <taxon>Gammaproteobacteria</taxon>
        <taxon>Candidatus Thiopontia</taxon>
    </lineage>
</organism>
<dbReference type="PANTHER" id="PTHR41532">
    <property type="entry name" value="FIXS PROTEIN"/>
    <property type="match status" value="1"/>
</dbReference>
<feature type="compositionally biased region" description="Basic and acidic residues" evidence="1">
    <location>
        <begin position="54"/>
        <end position="74"/>
    </location>
</feature>
<dbReference type="NCBIfam" id="TIGR00847">
    <property type="entry name" value="ccoS"/>
    <property type="match status" value="1"/>
</dbReference>
<dbReference type="AlphaFoldDB" id="A0A8J6TVJ6"/>
<dbReference type="InterPro" id="IPR004714">
    <property type="entry name" value="Cyt_oxidase_maturation_cbb3"/>
</dbReference>
<evidence type="ECO:0000256" key="2">
    <source>
        <dbReference type="SAM" id="Phobius"/>
    </source>
</evidence>
<evidence type="ECO:0000313" key="3">
    <source>
        <dbReference type="EMBL" id="MBC8519015.1"/>
    </source>
</evidence>
<name>A0A8J6TVJ6_9GAMM</name>
<gene>
    <name evidence="3" type="primary">ccoS</name>
    <name evidence="3" type="ORF">H8D24_01215</name>
</gene>
<dbReference type="Pfam" id="PF03597">
    <property type="entry name" value="FixS"/>
    <property type="match status" value="1"/>
</dbReference>
<dbReference type="Proteomes" id="UP000654401">
    <property type="component" value="Unassembled WGS sequence"/>
</dbReference>
<keyword evidence="2" id="KW-0472">Membrane</keyword>
<dbReference type="EMBL" id="JACNFK010000014">
    <property type="protein sequence ID" value="MBC8519015.1"/>
    <property type="molecule type" value="Genomic_DNA"/>
</dbReference>
<dbReference type="PANTHER" id="PTHR41532:SF1">
    <property type="entry name" value="FIXS PROTEIN"/>
    <property type="match status" value="1"/>
</dbReference>
<protein>
    <submittedName>
        <fullName evidence="3">Cbb3-type cytochrome oxidase assembly protein CcoS</fullName>
    </submittedName>
</protein>
<keyword evidence="2" id="KW-0812">Transmembrane</keyword>
<sequence>MEVIYVLIPGMILMGVILVAILVIAIRKGQYDDLEGDGARILMDDDMMPDAPESEVKTDDKPEDNGEIIRRGVD</sequence>
<feature type="transmembrane region" description="Helical" evidence="2">
    <location>
        <begin position="6"/>
        <end position="26"/>
    </location>
</feature>
<evidence type="ECO:0000313" key="4">
    <source>
        <dbReference type="Proteomes" id="UP000654401"/>
    </source>
</evidence>
<evidence type="ECO:0000256" key="1">
    <source>
        <dbReference type="SAM" id="MobiDB-lite"/>
    </source>
</evidence>
<accession>A0A8J6TVJ6</accession>
<reference evidence="3 4" key="1">
    <citation type="submission" date="2020-08" db="EMBL/GenBank/DDBJ databases">
        <title>Bridging the membrane lipid divide: bacteria of the FCB group superphylum have the potential to synthesize archaeal ether lipids.</title>
        <authorList>
            <person name="Villanueva L."/>
            <person name="Von Meijenfeldt F.A.B."/>
            <person name="Westbye A.B."/>
            <person name="Yadav S."/>
            <person name="Hopmans E.C."/>
            <person name="Dutilh B.E."/>
            <person name="Sinninghe Damste J.S."/>
        </authorList>
    </citation>
    <scope>NUCLEOTIDE SEQUENCE [LARGE SCALE GENOMIC DNA]</scope>
    <source>
        <strain evidence="3">NIOZ-UU100</strain>
    </source>
</reference>
<proteinExistence type="predicted"/>